<proteinExistence type="inferred from homology"/>
<reference evidence="7 8" key="1">
    <citation type="submission" date="2020-10" db="EMBL/GenBank/DDBJ databases">
        <title>Connecting structure to function with the recovery of over 1000 high-quality activated sludge metagenome-assembled genomes encoding full-length rRNA genes using long-read sequencing.</title>
        <authorList>
            <person name="Singleton C.M."/>
            <person name="Petriglieri F."/>
            <person name="Kristensen J.M."/>
            <person name="Kirkegaard R.H."/>
            <person name="Michaelsen T.Y."/>
            <person name="Andersen M.H."/>
            <person name="Karst S.M."/>
            <person name="Dueholm M.S."/>
            <person name="Nielsen P.H."/>
            <person name="Albertsen M."/>
        </authorList>
    </citation>
    <scope>NUCLEOTIDE SEQUENCE [LARGE SCALE GENOMIC DNA]</scope>
    <source>
        <strain evidence="7">Ribe_18-Q3-R11-54_MAXAC.273</strain>
    </source>
</reference>
<dbReference type="Proteomes" id="UP000808337">
    <property type="component" value="Unassembled WGS sequence"/>
</dbReference>
<name>A0A9D7XQJ8_9BACT</name>
<keyword evidence="3 5" id="KW-0687">Ribonucleoprotein</keyword>
<dbReference type="PANTHER" id="PTHR12534">
    <property type="entry name" value="30S RIBOSOMAL PROTEIN S2 PROKARYOTIC AND ORGANELLAR"/>
    <property type="match status" value="1"/>
</dbReference>
<comment type="caution">
    <text evidence="7">The sequence shown here is derived from an EMBL/GenBank/DDBJ whole genome shotgun (WGS) entry which is preliminary data.</text>
</comment>
<dbReference type="Gene3D" id="3.40.50.10490">
    <property type="entry name" value="Glucose-6-phosphate isomerase like protein, domain 1"/>
    <property type="match status" value="1"/>
</dbReference>
<organism evidence="7 8">
    <name type="scientific">Candidatus Opimibacter skivensis</name>
    <dbReference type="NCBI Taxonomy" id="2982028"/>
    <lineage>
        <taxon>Bacteria</taxon>
        <taxon>Pseudomonadati</taxon>
        <taxon>Bacteroidota</taxon>
        <taxon>Saprospiria</taxon>
        <taxon>Saprospirales</taxon>
        <taxon>Saprospiraceae</taxon>
        <taxon>Candidatus Opimibacter</taxon>
    </lineage>
</organism>
<feature type="region of interest" description="Disordered" evidence="6">
    <location>
        <begin position="227"/>
        <end position="246"/>
    </location>
</feature>
<dbReference type="FunFam" id="1.10.287.610:FF:000001">
    <property type="entry name" value="30S ribosomal protein S2"/>
    <property type="match status" value="1"/>
</dbReference>
<evidence type="ECO:0000256" key="2">
    <source>
        <dbReference type="ARBA" id="ARBA00022980"/>
    </source>
</evidence>
<evidence type="ECO:0000256" key="5">
    <source>
        <dbReference type="HAMAP-Rule" id="MF_00291"/>
    </source>
</evidence>
<dbReference type="CDD" id="cd01425">
    <property type="entry name" value="RPS2"/>
    <property type="match status" value="1"/>
</dbReference>
<dbReference type="InterPro" id="IPR023591">
    <property type="entry name" value="Ribosomal_uS2_flav_dom_sf"/>
</dbReference>
<keyword evidence="2 5" id="KW-0689">Ribosomal protein</keyword>
<dbReference type="AlphaFoldDB" id="A0A9D7XQJ8"/>
<evidence type="ECO:0000256" key="4">
    <source>
        <dbReference type="ARBA" id="ARBA00035256"/>
    </source>
</evidence>
<dbReference type="InterPro" id="IPR005706">
    <property type="entry name" value="Ribosomal_uS2_bac/mit/plastid"/>
</dbReference>
<dbReference type="PANTHER" id="PTHR12534:SF0">
    <property type="entry name" value="SMALL RIBOSOMAL SUBUNIT PROTEIN US2M"/>
    <property type="match status" value="1"/>
</dbReference>
<gene>
    <name evidence="5 7" type="primary">rpsB</name>
    <name evidence="7" type="ORF">IPP15_11855</name>
</gene>
<dbReference type="GO" id="GO:0006412">
    <property type="term" value="P:translation"/>
    <property type="evidence" value="ECO:0007669"/>
    <property type="project" value="UniProtKB-UniRule"/>
</dbReference>
<evidence type="ECO:0000256" key="1">
    <source>
        <dbReference type="ARBA" id="ARBA00006242"/>
    </source>
</evidence>
<dbReference type="PRINTS" id="PR00395">
    <property type="entry name" value="RIBOSOMALS2"/>
</dbReference>
<evidence type="ECO:0000256" key="3">
    <source>
        <dbReference type="ARBA" id="ARBA00023274"/>
    </source>
</evidence>
<dbReference type="GO" id="GO:0022627">
    <property type="term" value="C:cytosolic small ribosomal subunit"/>
    <property type="evidence" value="ECO:0007669"/>
    <property type="project" value="TreeGrafter"/>
</dbReference>
<accession>A0A9D7XQJ8</accession>
<comment type="similarity">
    <text evidence="1 5">Belongs to the universal ribosomal protein uS2 family.</text>
</comment>
<dbReference type="Pfam" id="PF00318">
    <property type="entry name" value="Ribosomal_S2"/>
    <property type="match status" value="1"/>
</dbReference>
<evidence type="ECO:0000256" key="6">
    <source>
        <dbReference type="SAM" id="MobiDB-lite"/>
    </source>
</evidence>
<dbReference type="GO" id="GO:0003735">
    <property type="term" value="F:structural constituent of ribosome"/>
    <property type="evidence" value="ECO:0007669"/>
    <property type="project" value="InterPro"/>
</dbReference>
<protein>
    <recommendedName>
        <fullName evidence="4 5">Small ribosomal subunit protein uS2</fullName>
    </recommendedName>
</protein>
<dbReference type="Gene3D" id="1.10.287.610">
    <property type="entry name" value="Helix hairpin bin"/>
    <property type="match status" value="1"/>
</dbReference>
<evidence type="ECO:0000313" key="8">
    <source>
        <dbReference type="Proteomes" id="UP000808337"/>
    </source>
</evidence>
<dbReference type="InterPro" id="IPR001865">
    <property type="entry name" value="Ribosomal_uS2"/>
</dbReference>
<dbReference type="HAMAP" id="MF_00291_B">
    <property type="entry name" value="Ribosomal_uS2_B"/>
    <property type="match status" value="1"/>
</dbReference>
<dbReference type="SUPFAM" id="SSF52313">
    <property type="entry name" value="Ribosomal protein S2"/>
    <property type="match status" value="1"/>
</dbReference>
<dbReference type="EMBL" id="JADKGY010000008">
    <property type="protein sequence ID" value="MBK9983096.1"/>
    <property type="molecule type" value="Genomic_DNA"/>
</dbReference>
<evidence type="ECO:0000313" key="7">
    <source>
        <dbReference type="EMBL" id="MBK9983096.1"/>
    </source>
</evidence>
<sequence length="246" mass="27559">MDKPVYNDLLEAGVHFGHMRSKWNPKMRQYIFMERKGIHIIDLNRTSECLEKAALAMKSMARSGKKILFVATKKQAREIVAAAAKTVNMPYVTDRWLGGMMTNFATIRRSVKKMNNLEMMLTDGTLSSTTKKERLTLTREMNKLNKVLGGISDINRLPHAVFIVDIGREHLALAEAKKLGIKTFAMVDTNADPNLVDFPIPANDDSSKSISFITHYITNAIKEGLAERGKEKEEVAEETASSADAR</sequence>
<dbReference type="NCBIfam" id="TIGR01011">
    <property type="entry name" value="rpsB_bact"/>
    <property type="match status" value="1"/>
</dbReference>